<keyword evidence="2" id="KW-0663">Pyridoxal phosphate</keyword>
<evidence type="ECO:0000259" key="6">
    <source>
        <dbReference type="PROSITE" id="PS50949"/>
    </source>
</evidence>
<dbReference type="InterPro" id="IPR051446">
    <property type="entry name" value="HTH_trans_reg/aminotransferase"/>
</dbReference>
<dbReference type="Gene3D" id="1.10.10.10">
    <property type="entry name" value="Winged helix-like DNA-binding domain superfamily/Winged helix DNA-binding domain"/>
    <property type="match status" value="1"/>
</dbReference>
<dbReference type="AlphaFoldDB" id="A0A4R6SLK8"/>
<accession>A0A4R6SLK8</accession>
<comment type="caution">
    <text evidence="7">The sequence shown here is derived from an EMBL/GenBank/DDBJ whole genome shotgun (WGS) entry which is preliminary data.</text>
</comment>
<dbReference type="InterPro" id="IPR036390">
    <property type="entry name" value="WH_DNA-bd_sf"/>
</dbReference>
<keyword evidence="4" id="KW-0238">DNA-binding</keyword>
<organism evidence="7 8">
    <name type="scientific">Labedaea rhizosphaerae</name>
    <dbReference type="NCBI Taxonomy" id="598644"/>
    <lineage>
        <taxon>Bacteria</taxon>
        <taxon>Bacillati</taxon>
        <taxon>Actinomycetota</taxon>
        <taxon>Actinomycetes</taxon>
        <taxon>Pseudonocardiales</taxon>
        <taxon>Pseudonocardiaceae</taxon>
        <taxon>Labedaea</taxon>
    </lineage>
</organism>
<proteinExistence type="inferred from homology"/>
<dbReference type="GO" id="GO:0030170">
    <property type="term" value="F:pyridoxal phosphate binding"/>
    <property type="evidence" value="ECO:0007669"/>
    <property type="project" value="InterPro"/>
</dbReference>
<dbReference type="SUPFAM" id="SSF46785">
    <property type="entry name" value="Winged helix' DNA-binding domain"/>
    <property type="match status" value="1"/>
</dbReference>
<dbReference type="InterPro" id="IPR004839">
    <property type="entry name" value="Aminotransferase_I/II_large"/>
</dbReference>
<dbReference type="PRINTS" id="PR00035">
    <property type="entry name" value="HTHGNTR"/>
</dbReference>
<dbReference type="RefSeq" id="WP_133847142.1">
    <property type="nucleotide sequence ID" value="NZ_SNXZ01000001.1"/>
</dbReference>
<feature type="domain" description="HTH gntR-type" evidence="6">
    <location>
        <begin position="22"/>
        <end position="90"/>
    </location>
</feature>
<dbReference type="Proteomes" id="UP000295444">
    <property type="component" value="Unassembled WGS sequence"/>
</dbReference>
<keyword evidence="3" id="KW-0805">Transcription regulation</keyword>
<evidence type="ECO:0000256" key="2">
    <source>
        <dbReference type="ARBA" id="ARBA00022898"/>
    </source>
</evidence>
<dbReference type="InterPro" id="IPR036388">
    <property type="entry name" value="WH-like_DNA-bd_sf"/>
</dbReference>
<keyword evidence="5" id="KW-0804">Transcription</keyword>
<dbReference type="InterPro" id="IPR000524">
    <property type="entry name" value="Tscrpt_reg_HTH_GntR"/>
</dbReference>
<gene>
    <name evidence="7" type="ORF">EV186_101134</name>
</gene>
<reference evidence="7 8" key="1">
    <citation type="submission" date="2019-03" db="EMBL/GenBank/DDBJ databases">
        <title>Genomic Encyclopedia of Type Strains, Phase IV (KMG-IV): sequencing the most valuable type-strain genomes for metagenomic binning, comparative biology and taxonomic classification.</title>
        <authorList>
            <person name="Goeker M."/>
        </authorList>
    </citation>
    <scope>NUCLEOTIDE SEQUENCE [LARGE SCALE GENOMIC DNA]</scope>
    <source>
        <strain evidence="7 8">DSM 45361</strain>
    </source>
</reference>
<evidence type="ECO:0000256" key="3">
    <source>
        <dbReference type="ARBA" id="ARBA00023015"/>
    </source>
</evidence>
<dbReference type="PANTHER" id="PTHR46577:SF1">
    <property type="entry name" value="HTH-TYPE TRANSCRIPTIONAL REGULATORY PROTEIN GABR"/>
    <property type="match status" value="1"/>
</dbReference>
<dbReference type="SUPFAM" id="SSF53383">
    <property type="entry name" value="PLP-dependent transferases"/>
    <property type="match status" value="1"/>
</dbReference>
<evidence type="ECO:0000256" key="4">
    <source>
        <dbReference type="ARBA" id="ARBA00023125"/>
    </source>
</evidence>
<evidence type="ECO:0000256" key="5">
    <source>
        <dbReference type="ARBA" id="ARBA00023163"/>
    </source>
</evidence>
<dbReference type="Pfam" id="PF00392">
    <property type="entry name" value="GntR"/>
    <property type="match status" value="1"/>
</dbReference>
<protein>
    <submittedName>
        <fullName evidence="7">GntR family transcriptional regulator</fullName>
    </submittedName>
</protein>
<evidence type="ECO:0000256" key="1">
    <source>
        <dbReference type="ARBA" id="ARBA00005384"/>
    </source>
</evidence>
<dbReference type="InterPro" id="IPR015424">
    <property type="entry name" value="PyrdxlP-dep_Trfase"/>
</dbReference>
<dbReference type="PANTHER" id="PTHR46577">
    <property type="entry name" value="HTH-TYPE TRANSCRIPTIONAL REGULATORY PROTEIN GABR"/>
    <property type="match status" value="1"/>
</dbReference>
<evidence type="ECO:0000313" key="7">
    <source>
        <dbReference type="EMBL" id="TDQ04192.1"/>
    </source>
</evidence>
<dbReference type="CDD" id="cd00609">
    <property type="entry name" value="AAT_like"/>
    <property type="match status" value="1"/>
</dbReference>
<dbReference type="GO" id="GO:0003700">
    <property type="term" value="F:DNA-binding transcription factor activity"/>
    <property type="evidence" value="ECO:0007669"/>
    <property type="project" value="InterPro"/>
</dbReference>
<sequence>MPGTWTTFRELLLPEVAAADRRRRGRALEDALRTAIRQGRLPQHTRLPSSRDLAGQLGLARGTVTTVYAQLVAEGYLTARHGSGTAVAAVAVAEDVAPVSGTATTRWRYDLRPGLPALNAFPRAEWLRAVRAGLGALTDEQLGYPDPAGLPALRSALAAYLARVRAVTTDAERIVITHGVAQAESLLADVLVARGHREIAVEDPHHPGTAELLAAHGLRPVPIPVDDDGIVVDRLAATGCRAVLVTPAHQFPLGVVLAPHRRRALLAWAADRDAVVIEDDYDAEHRYDRPAVRTVQTLDPESVAYVGSVSKVLSPALRLGWLVAPHHLLSSIVDRKRLTDLGNSPMTQAAFAHLLDTGGYDRHLRRTRVLYRQRRDALLAALAAELPRWQPVGVAAGLHVVVRLPEGTEDADVSERLAAQGVHALPLSGYATTSAPFPGLVLGYAALTPARLVEAVHEMAKYSSI</sequence>
<dbReference type="OrthoDB" id="5415143at2"/>
<dbReference type="EMBL" id="SNXZ01000001">
    <property type="protein sequence ID" value="TDQ04192.1"/>
    <property type="molecule type" value="Genomic_DNA"/>
</dbReference>
<dbReference type="Gene3D" id="3.40.640.10">
    <property type="entry name" value="Type I PLP-dependent aspartate aminotransferase-like (Major domain)"/>
    <property type="match status" value="1"/>
</dbReference>
<dbReference type="InterPro" id="IPR015421">
    <property type="entry name" value="PyrdxlP-dep_Trfase_major"/>
</dbReference>
<keyword evidence="8" id="KW-1185">Reference proteome</keyword>
<dbReference type="CDD" id="cd07377">
    <property type="entry name" value="WHTH_GntR"/>
    <property type="match status" value="1"/>
</dbReference>
<dbReference type="SMART" id="SM00345">
    <property type="entry name" value="HTH_GNTR"/>
    <property type="match status" value="1"/>
</dbReference>
<name>A0A4R6SLK8_LABRH</name>
<evidence type="ECO:0000313" key="8">
    <source>
        <dbReference type="Proteomes" id="UP000295444"/>
    </source>
</evidence>
<dbReference type="PROSITE" id="PS50949">
    <property type="entry name" value="HTH_GNTR"/>
    <property type="match status" value="1"/>
</dbReference>
<dbReference type="Pfam" id="PF00155">
    <property type="entry name" value="Aminotran_1_2"/>
    <property type="match status" value="1"/>
</dbReference>
<dbReference type="GO" id="GO:0003677">
    <property type="term" value="F:DNA binding"/>
    <property type="evidence" value="ECO:0007669"/>
    <property type="project" value="UniProtKB-KW"/>
</dbReference>
<comment type="similarity">
    <text evidence="1">In the C-terminal section; belongs to the class-I pyridoxal-phosphate-dependent aminotransferase family.</text>
</comment>